<reference evidence="13" key="1">
    <citation type="submission" date="2016-11" db="EMBL/GenBank/DDBJ databases">
        <authorList>
            <person name="Varghese N."/>
            <person name="Submissions S."/>
        </authorList>
    </citation>
    <scope>NUCLEOTIDE SEQUENCE [LARGE SCALE GENOMIC DNA]</scope>
    <source>
        <strain evidence="13">DSM 11003</strain>
    </source>
</reference>
<dbReference type="InterPro" id="IPR001497">
    <property type="entry name" value="MethylDNA_cys_MeTrfase_AS"/>
</dbReference>
<dbReference type="AlphaFoldDB" id="A0A1M5LAI7"/>
<proteinExistence type="inferred from homology"/>
<organism evidence="12 13">
    <name type="scientific">Thermosyntropha lipolytica DSM 11003</name>
    <dbReference type="NCBI Taxonomy" id="1123382"/>
    <lineage>
        <taxon>Bacteria</taxon>
        <taxon>Bacillati</taxon>
        <taxon>Bacillota</taxon>
        <taxon>Clostridia</taxon>
        <taxon>Eubacteriales</taxon>
        <taxon>Syntrophomonadaceae</taxon>
        <taxon>Thermosyntropha</taxon>
    </lineage>
</organism>
<comment type="miscellaneous">
    <text evidence="9">This enzyme catalyzes only one turnover and therefore is not strictly catalytic. According to one definition, an enzyme is a biocatalyst that acts repeatedly and over many reaction cycles.</text>
</comment>
<dbReference type="GO" id="GO:0005737">
    <property type="term" value="C:cytoplasm"/>
    <property type="evidence" value="ECO:0007669"/>
    <property type="project" value="UniProtKB-SubCell"/>
</dbReference>
<dbReference type="OrthoDB" id="9789813at2"/>
<dbReference type="Pfam" id="PF01035">
    <property type="entry name" value="DNA_binding_1"/>
    <property type="match status" value="1"/>
</dbReference>
<evidence type="ECO:0000256" key="2">
    <source>
        <dbReference type="ARBA" id="ARBA00008711"/>
    </source>
</evidence>
<evidence type="ECO:0000256" key="3">
    <source>
        <dbReference type="ARBA" id="ARBA00022490"/>
    </source>
</evidence>
<comment type="similarity">
    <text evidence="2 9">Belongs to the MGMT family.</text>
</comment>
<dbReference type="EMBL" id="FQWY01000007">
    <property type="protein sequence ID" value="SHG61729.1"/>
    <property type="molecule type" value="Genomic_DNA"/>
</dbReference>
<dbReference type="InterPro" id="IPR008332">
    <property type="entry name" value="MethylG_MeTrfase_N"/>
</dbReference>
<evidence type="ECO:0000256" key="1">
    <source>
        <dbReference type="ARBA" id="ARBA00001286"/>
    </source>
</evidence>
<sequence>MPGVLRHDTEIGNLFIVGEENFLTALYFEHELGKLNFSLACTEGKSLPLLEEAARQLDQYLAGRRKYFTLPLKPEGTPFLQKVWHYLLSLPYGELTSYREIAFRMGNPRSYRAVALACQKNPLPIFIPCHRVVRSDGKIGGYKGGVEVKSRLIALELKNRT</sequence>
<feature type="domain" description="Methylated-DNA-[protein]-cysteine S-methyltransferase DNA binding" evidence="10">
    <location>
        <begin position="78"/>
        <end position="156"/>
    </location>
</feature>
<evidence type="ECO:0000259" key="10">
    <source>
        <dbReference type="Pfam" id="PF01035"/>
    </source>
</evidence>
<dbReference type="Gene3D" id="3.30.160.70">
    <property type="entry name" value="Methylated DNA-protein cysteine methyltransferase domain"/>
    <property type="match status" value="1"/>
</dbReference>
<evidence type="ECO:0000256" key="9">
    <source>
        <dbReference type="HAMAP-Rule" id="MF_00772"/>
    </source>
</evidence>
<evidence type="ECO:0000313" key="13">
    <source>
        <dbReference type="Proteomes" id="UP000242329"/>
    </source>
</evidence>
<keyword evidence="13" id="KW-1185">Reference proteome</keyword>
<name>A0A1M5LAI7_9FIRM</name>
<evidence type="ECO:0000256" key="8">
    <source>
        <dbReference type="ARBA" id="ARBA00049348"/>
    </source>
</evidence>
<keyword evidence="6 9" id="KW-0227">DNA damage</keyword>
<evidence type="ECO:0000259" key="11">
    <source>
        <dbReference type="Pfam" id="PF02870"/>
    </source>
</evidence>
<dbReference type="EC" id="2.1.1.63" evidence="9"/>
<dbReference type="InterPro" id="IPR036217">
    <property type="entry name" value="MethylDNA_cys_MeTrfase_DNAb"/>
</dbReference>
<dbReference type="SUPFAM" id="SSF53155">
    <property type="entry name" value="Methylated DNA-protein cysteine methyltransferase domain"/>
    <property type="match status" value="1"/>
</dbReference>
<evidence type="ECO:0000313" key="12">
    <source>
        <dbReference type="EMBL" id="SHG61729.1"/>
    </source>
</evidence>
<dbReference type="InterPro" id="IPR036631">
    <property type="entry name" value="MGMT_N_sf"/>
</dbReference>
<dbReference type="GO" id="GO:0032259">
    <property type="term" value="P:methylation"/>
    <property type="evidence" value="ECO:0007669"/>
    <property type="project" value="UniProtKB-KW"/>
</dbReference>
<dbReference type="PROSITE" id="PS00374">
    <property type="entry name" value="MGMT"/>
    <property type="match status" value="1"/>
</dbReference>
<gene>
    <name evidence="12" type="ORF">SAMN02745221_00608</name>
</gene>
<dbReference type="CDD" id="cd06445">
    <property type="entry name" value="ATase"/>
    <property type="match status" value="1"/>
</dbReference>
<comment type="catalytic activity">
    <reaction evidence="8 9">
        <text>a 6-O-methyl-2'-deoxyguanosine in DNA + L-cysteinyl-[protein] = S-methyl-L-cysteinyl-[protein] + a 2'-deoxyguanosine in DNA</text>
        <dbReference type="Rhea" id="RHEA:24000"/>
        <dbReference type="Rhea" id="RHEA-COMP:10131"/>
        <dbReference type="Rhea" id="RHEA-COMP:10132"/>
        <dbReference type="Rhea" id="RHEA-COMP:11367"/>
        <dbReference type="Rhea" id="RHEA-COMP:11368"/>
        <dbReference type="ChEBI" id="CHEBI:29950"/>
        <dbReference type="ChEBI" id="CHEBI:82612"/>
        <dbReference type="ChEBI" id="CHEBI:85445"/>
        <dbReference type="ChEBI" id="CHEBI:85448"/>
        <dbReference type="EC" id="2.1.1.63"/>
    </reaction>
</comment>
<dbReference type="STRING" id="1123382.SAMN02745221_00608"/>
<evidence type="ECO:0000256" key="7">
    <source>
        <dbReference type="ARBA" id="ARBA00023204"/>
    </source>
</evidence>
<accession>A0A1M5LAI7</accession>
<protein>
    <recommendedName>
        <fullName evidence="9">Methylated-DNA--protein-cysteine methyltransferase</fullName>
        <ecNumber evidence="9">2.1.1.63</ecNumber>
    </recommendedName>
    <alternativeName>
        <fullName evidence="9">6-O-methylguanine-DNA methyltransferase</fullName>
        <shortName evidence="9">MGMT</shortName>
    </alternativeName>
    <alternativeName>
        <fullName evidence="9">O-6-methylguanine-DNA-alkyltransferase</fullName>
    </alternativeName>
</protein>
<dbReference type="InterPro" id="IPR036388">
    <property type="entry name" value="WH-like_DNA-bd_sf"/>
</dbReference>
<keyword evidence="4 9" id="KW-0489">Methyltransferase</keyword>
<dbReference type="RefSeq" id="WP_073089794.1">
    <property type="nucleotide sequence ID" value="NZ_FQWY01000007.1"/>
</dbReference>
<dbReference type="PANTHER" id="PTHR10815">
    <property type="entry name" value="METHYLATED-DNA--PROTEIN-CYSTEINE METHYLTRANSFERASE"/>
    <property type="match status" value="1"/>
</dbReference>
<dbReference type="Proteomes" id="UP000242329">
    <property type="component" value="Unassembled WGS sequence"/>
</dbReference>
<comment type="subcellular location">
    <subcellularLocation>
        <location evidence="9">Cytoplasm</location>
    </subcellularLocation>
</comment>
<evidence type="ECO:0000256" key="6">
    <source>
        <dbReference type="ARBA" id="ARBA00022763"/>
    </source>
</evidence>
<keyword evidence="3 9" id="KW-0963">Cytoplasm</keyword>
<dbReference type="Pfam" id="PF02870">
    <property type="entry name" value="Methyltransf_1N"/>
    <property type="match status" value="1"/>
</dbReference>
<keyword evidence="7 9" id="KW-0234">DNA repair</keyword>
<comment type="function">
    <text evidence="9">Involved in the cellular defense against the biological effects of O6-methylguanine (O6-MeG) and O4-methylthymine (O4-MeT) in DNA. Repairs the methylated nucleobase in DNA by stoichiometrically transferring the methyl group to a cysteine residue in the enzyme. This is a suicide reaction: the enzyme is irreversibly inactivated.</text>
</comment>
<feature type="active site" description="Nucleophile; methyl group acceptor" evidence="9">
    <location>
        <position position="129"/>
    </location>
</feature>
<feature type="domain" description="Methylguanine DNA methyltransferase ribonuclease-like" evidence="11">
    <location>
        <begin position="8"/>
        <end position="74"/>
    </location>
</feature>
<dbReference type="NCBIfam" id="TIGR00589">
    <property type="entry name" value="ogt"/>
    <property type="match status" value="1"/>
</dbReference>
<dbReference type="GO" id="GO:0006307">
    <property type="term" value="P:DNA alkylation repair"/>
    <property type="evidence" value="ECO:0007669"/>
    <property type="project" value="UniProtKB-UniRule"/>
</dbReference>
<dbReference type="PANTHER" id="PTHR10815:SF5">
    <property type="entry name" value="METHYLATED-DNA--PROTEIN-CYSTEINE METHYLTRANSFERASE"/>
    <property type="match status" value="1"/>
</dbReference>
<comment type="catalytic activity">
    <reaction evidence="1 9">
        <text>a 4-O-methyl-thymidine in DNA + L-cysteinyl-[protein] = a thymidine in DNA + S-methyl-L-cysteinyl-[protein]</text>
        <dbReference type="Rhea" id="RHEA:53428"/>
        <dbReference type="Rhea" id="RHEA-COMP:10131"/>
        <dbReference type="Rhea" id="RHEA-COMP:10132"/>
        <dbReference type="Rhea" id="RHEA-COMP:13555"/>
        <dbReference type="Rhea" id="RHEA-COMP:13556"/>
        <dbReference type="ChEBI" id="CHEBI:29950"/>
        <dbReference type="ChEBI" id="CHEBI:82612"/>
        <dbReference type="ChEBI" id="CHEBI:137386"/>
        <dbReference type="ChEBI" id="CHEBI:137387"/>
        <dbReference type="EC" id="2.1.1.63"/>
    </reaction>
</comment>
<dbReference type="SUPFAM" id="SSF46767">
    <property type="entry name" value="Methylated DNA-protein cysteine methyltransferase, C-terminal domain"/>
    <property type="match status" value="1"/>
</dbReference>
<dbReference type="InterPro" id="IPR023546">
    <property type="entry name" value="MGMT"/>
</dbReference>
<evidence type="ECO:0000256" key="4">
    <source>
        <dbReference type="ARBA" id="ARBA00022603"/>
    </source>
</evidence>
<dbReference type="HAMAP" id="MF_00772">
    <property type="entry name" value="OGT"/>
    <property type="match status" value="1"/>
</dbReference>
<dbReference type="InterPro" id="IPR014048">
    <property type="entry name" value="MethylDNA_cys_MeTrfase_DNA-bd"/>
</dbReference>
<dbReference type="GO" id="GO:0003908">
    <property type="term" value="F:methylated-DNA-[protein]-cysteine S-methyltransferase activity"/>
    <property type="evidence" value="ECO:0007669"/>
    <property type="project" value="UniProtKB-UniRule"/>
</dbReference>
<dbReference type="Gene3D" id="1.10.10.10">
    <property type="entry name" value="Winged helix-like DNA-binding domain superfamily/Winged helix DNA-binding domain"/>
    <property type="match status" value="1"/>
</dbReference>
<evidence type="ECO:0000256" key="5">
    <source>
        <dbReference type="ARBA" id="ARBA00022679"/>
    </source>
</evidence>
<keyword evidence="5 9" id="KW-0808">Transferase</keyword>
<dbReference type="FunFam" id="1.10.10.10:FF:000214">
    <property type="entry name" value="Methylated-DNA--protein-cysteine methyltransferase"/>
    <property type="match status" value="1"/>
</dbReference>